<dbReference type="GO" id="GO:0061603">
    <property type="term" value="F:molybdenum cofactor guanylyltransferase activity"/>
    <property type="evidence" value="ECO:0007669"/>
    <property type="project" value="UniProtKB-EC"/>
</dbReference>
<evidence type="ECO:0000256" key="4">
    <source>
        <dbReference type="ARBA" id="ARBA00022741"/>
    </source>
</evidence>
<evidence type="ECO:0000256" key="2">
    <source>
        <dbReference type="ARBA" id="ARBA00022679"/>
    </source>
</evidence>
<keyword evidence="3 8" id="KW-0479">Metal-binding</keyword>
<keyword evidence="4 8" id="KW-0547">Nucleotide-binding</keyword>
<evidence type="ECO:0000256" key="6">
    <source>
        <dbReference type="ARBA" id="ARBA00023134"/>
    </source>
</evidence>
<feature type="binding site" evidence="8">
    <location>
        <position position="100"/>
    </location>
    <ligand>
        <name>GTP</name>
        <dbReference type="ChEBI" id="CHEBI:37565"/>
    </ligand>
</feature>
<feature type="domain" description="MobA-like NTP transferase" evidence="9">
    <location>
        <begin position="7"/>
        <end position="163"/>
    </location>
</feature>
<evidence type="ECO:0000256" key="8">
    <source>
        <dbReference type="HAMAP-Rule" id="MF_00316"/>
    </source>
</evidence>
<dbReference type="PANTHER" id="PTHR19136">
    <property type="entry name" value="MOLYBDENUM COFACTOR GUANYLYLTRANSFERASE"/>
    <property type="match status" value="1"/>
</dbReference>
<protein>
    <recommendedName>
        <fullName evidence="8">Probable molybdenum cofactor guanylyltransferase</fullName>
        <shortName evidence="8">MoCo guanylyltransferase</shortName>
        <ecNumber evidence="8">2.7.7.77</ecNumber>
    </recommendedName>
    <alternativeName>
        <fullName evidence="8">GTP:molybdopterin guanylyltransferase</fullName>
    </alternativeName>
    <alternativeName>
        <fullName evidence="8">Mo-MPT guanylyltransferase</fullName>
    </alternativeName>
    <alternativeName>
        <fullName evidence="8">Molybdopterin guanylyltransferase</fullName>
    </alternativeName>
    <alternativeName>
        <fullName evidence="8">Molybdopterin-guanine dinucleotide synthase</fullName>
        <shortName evidence="8">MGD synthase</shortName>
    </alternativeName>
</protein>
<name>A0A419V4G1_9BACL</name>
<dbReference type="InterPro" id="IPR025877">
    <property type="entry name" value="MobA-like_NTP_Trfase"/>
</dbReference>
<dbReference type="HAMAP" id="MF_00316">
    <property type="entry name" value="MobA"/>
    <property type="match status" value="1"/>
</dbReference>
<dbReference type="GO" id="GO:0006777">
    <property type="term" value="P:Mo-molybdopterin cofactor biosynthetic process"/>
    <property type="evidence" value="ECO:0007669"/>
    <property type="project" value="UniProtKB-KW"/>
</dbReference>
<evidence type="ECO:0000256" key="3">
    <source>
        <dbReference type="ARBA" id="ARBA00022723"/>
    </source>
</evidence>
<dbReference type="AlphaFoldDB" id="A0A419V4G1"/>
<evidence type="ECO:0000313" key="11">
    <source>
        <dbReference type="Proteomes" id="UP000285120"/>
    </source>
</evidence>
<reference evidence="10 11" key="1">
    <citation type="submission" date="2018-09" db="EMBL/GenBank/DDBJ databases">
        <title>Genomic Encyclopedia of Archaeal and Bacterial Type Strains, Phase II (KMG-II): from individual species to whole genera.</title>
        <authorList>
            <person name="Goeker M."/>
        </authorList>
    </citation>
    <scope>NUCLEOTIDE SEQUENCE [LARGE SCALE GENOMIC DNA]</scope>
    <source>
        <strain evidence="10 11">DSM 17008</strain>
    </source>
</reference>
<evidence type="ECO:0000256" key="7">
    <source>
        <dbReference type="ARBA" id="ARBA00023150"/>
    </source>
</evidence>
<gene>
    <name evidence="8" type="primary">mobA</name>
    <name evidence="10" type="ORF">ATL39_1701</name>
</gene>
<evidence type="ECO:0000313" key="10">
    <source>
        <dbReference type="EMBL" id="RKD73408.1"/>
    </source>
</evidence>
<dbReference type="InterPro" id="IPR013482">
    <property type="entry name" value="Molybde_CF_guanTrfase"/>
</dbReference>
<dbReference type="Gene3D" id="3.90.550.10">
    <property type="entry name" value="Spore Coat Polysaccharide Biosynthesis Protein SpsA, Chain A"/>
    <property type="match status" value="1"/>
</dbReference>
<comment type="similarity">
    <text evidence="8">Belongs to the MobA family.</text>
</comment>
<keyword evidence="10" id="KW-0548">Nucleotidyltransferase</keyword>
<evidence type="ECO:0000256" key="1">
    <source>
        <dbReference type="ARBA" id="ARBA00022490"/>
    </source>
</evidence>
<keyword evidence="1 8" id="KW-0963">Cytoplasm</keyword>
<comment type="caution">
    <text evidence="10">The sequence shown here is derived from an EMBL/GenBank/DDBJ whole genome shotgun (WGS) entry which is preliminary data.</text>
</comment>
<keyword evidence="5 8" id="KW-0460">Magnesium</keyword>
<feature type="binding site" evidence="8">
    <location>
        <position position="22"/>
    </location>
    <ligand>
        <name>GTP</name>
        <dbReference type="ChEBI" id="CHEBI:37565"/>
    </ligand>
</feature>
<proteinExistence type="inferred from homology"/>
<evidence type="ECO:0000256" key="5">
    <source>
        <dbReference type="ARBA" id="ARBA00022842"/>
    </source>
</evidence>
<dbReference type="CDD" id="cd02503">
    <property type="entry name" value="MobA"/>
    <property type="match status" value="1"/>
</dbReference>
<comment type="cofactor">
    <cofactor evidence="8">
        <name>Mg(2+)</name>
        <dbReference type="ChEBI" id="CHEBI:18420"/>
    </cofactor>
</comment>
<keyword evidence="11" id="KW-1185">Reference proteome</keyword>
<keyword evidence="2 8" id="KW-0808">Transferase</keyword>
<evidence type="ECO:0000259" key="9">
    <source>
        <dbReference type="Pfam" id="PF12804"/>
    </source>
</evidence>
<dbReference type="Proteomes" id="UP000285120">
    <property type="component" value="Unassembled WGS sequence"/>
</dbReference>
<dbReference type="EMBL" id="RAPK01000008">
    <property type="protein sequence ID" value="RKD73408.1"/>
    <property type="molecule type" value="Genomic_DNA"/>
</dbReference>
<keyword evidence="6 8" id="KW-0342">GTP-binding</keyword>
<dbReference type="GO" id="GO:0005737">
    <property type="term" value="C:cytoplasm"/>
    <property type="evidence" value="ECO:0007669"/>
    <property type="project" value="UniProtKB-SubCell"/>
</dbReference>
<dbReference type="GO" id="GO:0005525">
    <property type="term" value="F:GTP binding"/>
    <property type="evidence" value="ECO:0007669"/>
    <property type="project" value="UniProtKB-UniRule"/>
</dbReference>
<feature type="binding site" evidence="8">
    <location>
        <position position="100"/>
    </location>
    <ligand>
        <name>Mg(2+)</name>
        <dbReference type="ChEBI" id="CHEBI:18420"/>
    </ligand>
</feature>
<dbReference type="GO" id="GO:0046872">
    <property type="term" value="F:metal ion binding"/>
    <property type="evidence" value="ECO:0007669"/>
    <property type="project" value="UniProtKB-KW"/>
</dbReference>
<dbReference type="OrthoDB" id="9788394at2"/>
<keyword evidence="7 8" id="KW-0501">Molybdenum cofactor biosynthesis</keyword>
<comment type="domain">
    <text evidence="8">The N-terminal domain determines nucleotide recognition and specific binding, while the C-terminal domain determines the specific binding to the target protein.</text>
</comment>
<comment type="subcellular location">
    <subcellularLocation>
        <location evidence="8">Cytoplasm</location>
    </subcellularLocation>
</comment>
<sequence>MSITAAGAVLAGGRSSRYGRAKMFEIYNGKPLYQYSLDAFEGAGIEKRYIITNEQLAGRFDSSQASIIIETEPFSGPLAALKEALCLVEPDSWLFLLAADVPFVTAEFVAALLEKAEASPDKQAVIPLSAGRFQPLHGLYHSSCLTAAEKAGSENSSMKTLLDEINVLYVEFPDTQKDFININRPEDWKHS</sequence>
<feature type="binding site" evidence="8">
    <location>
        <begin position="10"/>
        <end position="12"/>
    </location>
    <ligand>
        <name>GTP</name>
        <dbReference type="ChEBI" id="CHEBI:37565"/>
    </ligand>
</feature>
<organism evidence="10 11">
    <name type="scientific">Sinobaca qinghaiensis</name>
    <dbReference type="NCBI Taxonomy" id="342944"/>
    <lineage>
        <taxon>Bacteria</taxon>
        <taxon>Bacillati</taxon>
        <taxon>Bacillota</taxon>
        <taxon>Bacilli</taxon>
        <taxon>Bacillales</taxon>
        <taxon>Sporolactobacillaceae</taxon>
        <taxon>Sinobaca</taxon>
    </lineage>
</organism>
<dbReference type="RefSeq" id="WP_120192903.1">
    <property type="nucleotide sequence ID" value="NZ_RAPK01000008.1"/>
</dbReference>
<comment type="caution">
    <text evidence="8">Lacks conserved residue(s) required for the propagation of feature annotation.</text>
</comment>
<accession>A0A419V4G1</accession>
<dbReference type="EC" id="2.7.7.77" evidence="8"/>
<dbReference type="SUPFAM" id="SSF53448">
    <property type="entry name" value="Nucleotide-diphospho-sugar transferases"/>
    <property type="match status" value="1"/>
</dbReference>
<dbReference type="Pfam" id="PF12804">
    <property type="entry name" value="NTP_transf_3"/>
    <property type="match status" value="1"/>
</dbReference>
<comment type="catalytic activity">
    <reaction evidence="8">
        <text>Mo-molybdopterin + GTP + H(+) = Mo-molybdopterin guanine dinucleotide + diphosphate</text>
        <dbReference type="Rhea" id="RHEA:34243"/>
        <dbReference type="ChEBI" id="CHEBI:15378"/>
        <dbReference type="ChEBI" id="CHEBI:33019"/>
        <dbReference type="ChEBI" id="CHEBI:37565"/>
        <dbReference type="ChEBI" id="CHEBI:71302"/>
        <dbReference type="ChEBI" id="CHEBI:71310"/>
        <dbReference type="EC" id="2.7.7.77"/>
    </reaction>
</comment>
<dbReference type="PANTHER" id="PTHR19136:SF81">
    <property type="entry name" value="MOLYBDENUM COFACTOR GUANYLYLTRANSFERASE"/>
    <property type="match status" value="1"/>
</dbReference>
<comment type="function">
    <text evidence="8">Transfers a GMP moiety from GTP to Mo-molybdopterin (Mo-MPT) cofactor (Moco or molybdenum cofactor) to form Mo-molybdopterin guanine dinucleotide (Mo-MGD) cofactor.</text>
</comment>
<dbReference type="InterPro" id="IPR029044">
    <property type="entry name" value="Nucleotide-diphossugar_trans"/>
</dbReference>